<dbReference type="Proteomes" id="UP001458880">
    <property type="component" value="Unassembled WGS sequence"/>
</dbReference>
<dbReference type="Gene3D" id="3.30.420.10">
    <property type="entry name" value="Ribonuclease H-like superfamily/Ribonuclease H"/>
    <property type="match status" value="1"/>
</dbReference>
<evidence type="ECO:0000313" key="2">
    <source>
        <dbReference type="Proteomes" id="UP001458880"/>
    </source>
</evidence>
<reference evidence="1 2" key="1">
    <citation type="journal article" date="2024" name="BMC Genomics">
        <title>De novo assembly and annotation of Popillia japonica's genome with initial clues to its potential as an invasive pest.</title>
        <authorList>
            <person name="Cucini C."/>
            <person name="Boschi S."/>
            <person name="Funari R."/>
            <person name="Cardaioli E."/>
            <person name="Iannotti N."/>
            <person name="Marturano G."/>
            <person name="Paoli F."/>
            <person name="Bruttini M."/>
            <person name="Carapelli A."/>
            <person name="Frati F."/>
            <person name="Nardi F."/>
        </authorList>
    </citation>
    <scope>NUCLEOTIDE SEQUENCE [LARGE SCALE GENOMIC DNA]</scope>
    <source>
        <strain evidence="1">DMR45628</strain>
    </source>
</reference>
<accession>A0AAW1K4K1</accession>
<dbReference type="GO" id="GO:0003676">
    <property type="term" value="F:nucleic acid binding"/>
    <property type="evidence" value="ECO:0007669"/>
    <property type="project" value="InterPro"/>
</dbReference>
<organism evidence="1 2">
    <name type="scientific">Popillia japonica</name>
    <name type="common">Japanese beetle</name>
    <dbReference type="NCBI Taxonomy" id="7064"/>
    <lineage>
        <taxon>Eukaryota</taxon>
        <taxon>Metazoa</taxon>
        <taxon>Ecdysozoa</taxon>
        <taxon>Arthropoda</taxon>
        <taxon>Hexapoda</taxon>
        <taxon>Insecta</taxon>
        <taxon>Pterygota</taxon>
        <taxon>Neoptera</taxon>
        <taxon>Endopterygota</taxon>
        <taxon>Coleoptera</taxon>
        <taxon>Polyphaga</taxon>
        <taxon>Scarabaeiformia</taxon>
        <taxon>Scarabaeidae</taxon>
        <taxon>Rutelinae</taxon>
        <taxon>Popillia</taxon>
    </lineage>
</organism>
<sequence length="84" mass="9444">MAKRPRTPSNKDELVATVTEEWLNIPEETINNLIDSTPSNKDELVATVTEEWLNIPEETINNLIDSIPRRIATLYASKGGSTNY</sequence>
<dbReference type="EMBL" id="JASPKY010000262">
    <property type="protein sequence ID" value="KAK9712531.1"/>
    <property type="molecule type" value="Genomic_DNA"/>
</dbReference>
<protein>
    <submittedName>
        <fullName evidence="1">Uncharacterized protein</fullName>
    </submittedName>
</protein>
<evidence type="ECO:0000313" key="1">
    <source>
        <dbReference type="EMBL" id="KAK9712531.1"/>
    </source>
</evidence>
<gene>
    <name evidence="1" type="ORF">QE152_g24864</name>
</gene>
<name>A0AAW1K4K1_POPJA</name>
<comment type="caution">
    <text evidence="1">The sequence shown here is derived from an EMBL/GenBank/DDBJ whole genome shotgun (WGS) entry which is preliminary data.</text>
</comment>
<keyword evidence="2" id="KW-1185">Reference proteome</keyword>
<dbReference type="InterPro" id="IPR036397">
    <property type="entry name" value="RNaseH_sf"/>
</dbReference>
<dbReference type="AlphaFoldDB" id="A0AAW1K4K1"/>
<proteinExistence type="predicted"/>